<keyword evidence="2" id="KW-1185">Reference proteome</keyword>
<protein>
    <recommendedName>
        <fullName evidence="3">DUF2946 domain-containing protein</fullName>
    </recommendedName>
</protein>
<evidence type="ECO:0008006" key="3">
    <source>
        <dbReference type="Google" id="ProtNLM"/>
    </source>
</evidence>
<name>A0A5C0ARU5_9BURK</name>
<sequence length="181" mass="19136">MSTPVFRRLANPLSIWIALLAIVLQSVMPMVAQARMRVVVPAGEMHAVDARVAVAAHGHGVGGHDRHAHEAGHDVVAMADALADDAVDGASNHTASQLVTVSTDHASHPPSDSPANPHALHGDAPCPYCRVHLDALALPVLPNPHWVLLVSVIHRAIEHDAIPALPEAWSQTRPRGPPVMS</sequence>
<dbReference type="Proteomes" id="UP000325161">
    <property type="component" value="Chromosome"/>
</dbReference>
<organism evidence="1 2">
    <name type="scientific">Pigmentiphaga aceris</name>
    <dbReference type="NCBI Taxonomy" id="1940612"/>
    <lineage>
        <taxon>Bacteria</taxon>
        <taxon>Pseudomonadati</taxon>
        <taxon>Pseudomonadota</taxon>
        <taxon>Betaproteobacteria</taxon>
        <taxon>Burkholderiales</taxon>
        <taxon>Alcaligenaceae</taxon>
        <taxon>Pigmentiphaga</taxon>
    </lineage>
</organism>
<reference evidence="1 2" key="1">
    <citation type="submission" date="2019-08" db="EMBL/GenBank/DDBJ databases">
        <title>Amphibian skin-associated Pigmentiphaga: genome sequence and occurrence across geography and hosts.</title>
        <authorList>
            <person name="Bletz M.C."/>
            <person name="Bunk B."/>
            <person name="Sproeer C."/>
            <person name="Biwer P."/>
            <person name="Reiter S."/>
            <person name="Rabemananjara F.C.E."/>
            <person name="Schulz S."/>
            <person name="Overmann J."/>
            <person name="Vences M."/>
        </authorList>
    </citation>
    <scope>NUCLEOTIDE SEQUENCE [LARGE SCALE GENOMIC DNA]</scope>
    <source>
        <strain evidence="1 2">Mada1488</strain>
    </source>
</reference>
<evidence type="ECO:0000313" key="1">
    <source>
        <dbReference type="EMBL" id="QEI04705.1"/>
    </source>
</evidence>
<evidence type="ECO:0000313" key="2">
    <source>
        <dbReference type="Proteomes" id="UP000325161"/>
    </source>
</evidence>
<accession>A0A5C0ARU5</accession>
<gene>
    <name evidence="1" type="ORF">FXN63_01745</name>
</gene>
<dbReference type="RefSeq" id="WP_148812267.1">
    <property type="nucleotide sequence ID" value="NZ_CP043046.1"/>
</dbReference>
<proteinExistence type="predicted"/>
<dbReference type="OrthoDB" id="8856151at2"/>
<dbReference type="EMBL" id="CP043046">
    <property type="protein sequence ID" value="QEI04705.1"/>
    <property type="molecule type" value="Genomic_DNA"/>
</dbReference>
<dbReference type="AlphaFoldDB" id="A0A5C0ARU5"/>
<dbReference type="KEGG" id="pacr:FXN63_01745"/>